<dbReference type="WBParaSite" id="TASK_0001011601-mRNA-1">
    <property type="protein sequence ID" value="TASK_0001011601-mRNA-1"/>
    <property type="gene ID" value="TASK_0001011601"/>
</dbReference>
<dbReference type="Gene3D" id="1.10.490.160">
    <property type="match status" value="1"/>
</dbReference>
<dbReference type="EMBL" id="UYRS01020422">
    <property type="protein sequence ID" value="VDK48872.1"/>
    <property type="molecule type" value="Genomic_DNA"/>
</dbReference>
<evidence type="ECO:0000313" key="2">
    <source>
        <dbReference type="Proteomes" id="UP000282613"/>
    </source>
</evidence>
<gene>
    <name evidence="1" type="ORF">TASK_LOCUS10117</name>
</gene>
<evidence type="ECO:0000313" key="3">
    <source>
        <dbReference type="WBParaSite" id="TASK_0001011601-mRNA-1"/>
    </source>
</evidence>
<dbReference type="Proteomes" id="UP000282613">
    <property type="component" value="Unassembled WGS sequence"/>
</dbReference>
<reference evidence="3" key="1">
    <citation type="submission" date="2017-02" db="UniProtKB">
        <authorList>
            <consortium name="WormBaseParasite"/>
        </authorList>
    </citation>
    <scope>IDENTIFICATION</scope>
</reference>
<accession>A0A0R3WGX3</accession>
<reference evidence="1 2" key="2">
    <citation type="submission" date="2018-11" db="EMBL/GenBank/DDBJ databases">
        <authorList>
            <consortium name="Pathogen Informatics"/>
        </authorList>
    </citation>
    <scope>NUCLEOTIDE SEQUENCE [LARGE SCALE GENOMIC DNA]</scope>
</reference>
<dbReference type="AlphaFoldDB" id="A0A0R3WGX3"/>
<evidence type="ECO:0000313" key="1">
    <source>
        <dbReference type="EMBL" id="VDK48872.1"/>
    </source>
</evidence>
<proteinExistence type="predicted"/>
<organism evidence="3">
    <name type="scientific">Taenia asiatica</name>
    <name type="common">Asian tapeworm</name>
    <dbReference type="NCBI Taxonomy" id="60517"/>
    <lineage>
        <taxon>Eukaryota</taxon>
        <taxon>Metazoa</taxon>
        <taxon>Spiralia</taxon>
        <taxon>Lophotrochozoa</taxon>
        <taxon>Platyhelminthes</taxon>
        <taxon>Cestoda</taxon>
        <taxon>Eucestoda</taxon>
        <taxon>Cyclophyllidea</taxon>
        <taxon>Taeniidae</taxon>
        <taxon>Taenia</taxon>
    </lineage>
</organism>
<sequence>MEGILLLNYSNDTRLDLHQEDRKFHAKLRPIIALGGGIHQLLVPCDMLTDCERKRYRCPNHGWIGYLQYWGYRLACKPANQQADITKTGTMTPMMTTTTTAP</sequence>
<protein>
    <submittedName>
        <fullName evidence="3">Alpha-galactosidase</fullName>
    </submittedName>
</protein>
<dbReference type="STRING" id="60517.A0A0R3WGX3"/>
<name>A0A0R3WGX3_TAEAS</name>
<keyword evidence="2" id="KW-1185">Reference proteome</keyword>
<dbReference type="OrthoDB" id="258495at2759"/>